<dbReference type="Gene3D" id="1.25.40.20">
    <property type="entry name" value="Ankyrin repeat-containing domain"/>
    <property type="match status" value="3"/>
</dbReference>
<dbReference type="PROSITE" id="PS50088">
    <property type="entry name" value="ANK_REPEAT"/>
    <property type="match status" value="3"/>
</dbReference>
<dbReference type="PROSITE" id="PS50297">
    <property type="entry name" value="ANK_REP_REGION"/>
    <property type="match status" value="2"/>
</dbReference>
<evidence type="ECO:0000259" key="4">
    <source>
        <dbReference type="PROSITE" id="PS50181"/>
    </source>
</evidence>
<dbReference type="Proteomes" id="UP000215289">
    <property type="component" value="Unassembled WGS sequence"/>
</dbReference>
<dbReference type="STRING" id="1245748.A0A229X1H3"/>
<comment type="caution">
    <text evidence="5">The sequence shown here is derived from an EMBL/GenBank/DDBJ whole genome shotgun (WGS) entry which is preliminary data.</text>
</comment>
<dbReference type="SMART" id="SM00248">
    <property type="entry name" value="ANK"/>
    <property type="match status" value="11"/>
</dbReference>
<reference evidence="5 6" key="1">
    <citation type="submission" date="2018-08" db="EMBL/GenBank/DDBJ databases">
        <title>Draft genome sequences of two Aspergillus turcosus clinical strains isolated from bronchoalveolar lavage fluid: one azole-susceptible and the other azole-resistant.</title>
        <authorList>
            <person name="Parent-Michaud M."/>
            <person name="Dufresne P.J."/>
            <person name="Fournier E."/>
            <person name="Martineau C."/>
            <person name="Moreira S."/>
            <person name="Perkins V."/>
            <person name="De Repentigny L."/>
            <person name="Dufresne S.F."/>
        </authorList>
    </citation>
    <scope>NUCLEOTIDE SEQUENCE [LARGE SCALE GENOMIC DNA]</scope>
    <source>
        <strain evidence="5">HMR AF 1038</strain>
    </source>
</reference>
<dbReference type="PANTHER" id="PTHR24123">
    <property type="entry name" value="ANKYRIN REPEAT-CONTAINING"/>
    <property type="match status" value="1"/>
</dbReference>
<dbReference type="InterPro" id="IPR036770">
    <property type="entry name" value="Ankyrin_rpt-contain_sf"/>
</dbReference>
<dbReference type="InterPro" id="IPR051165">
    <property type="entry name" value="Multifunctional_ANK_Repeat"/>
</dbReference>
<dbReference type="PROSITE" id="PS50181">
    <property type="entry name" value="FBOX"/>
    <property type="match status" value="1"/>
</dbReference>
<feature type="repeat" description="ANK" evidence="3">
    <location>
        <begin position="426"/>
        <end position="458"/>
    </location>
</feature>
<gene>
    <name evidence="5" type="ORF">CFD26_100543</name>
</gene>
<proteinExistence type="predicted"/>
<dbReference type="AlphaFoldDB" id="A0A229X1H3"/>
<dbReference type="Pfam" id="PF12796">
    <property type="entry name" value="Ank_2"/>
    <property type="match status" value="3"/>
</dbReference>
<sequence length="614" mass="67793">MALLTLPNEILQLVITDLDVPRDLNTLARSSRSFYEIFNPWMYLDELTRDGGYSIIVYAAQMGHAGTIQRLLQFSTNNTTQEELKLDATGFSHGFTRSYLGKAGTYSHDGWSPLAWAAVRGDEDVMKLLLRIEGVDVDVKCPQGRTPLSFAAENGHVGIARLLLAAGANPNTQDAMYRTPLHWAGSPVLSGDPRGITDPYSSAFLDSKSKSLIYCPVKIYFQEDIAGSYGWNRAEKRGQYCTQCAEALDLDAAAPLTSISSSWSAGPAYKDILNILIQYGANLELPDGQLRTPLCWAATCGYESLVKLLLDKRACTYSSSKHQRTALSWAAENGNTAIVQTLIDWGCPVLLPGDNYETSALSFAAMKGHYDTVQLLARKTVIREIWNSGDRSADWAPLVWAAVGGHARVVELLLEIHATKWPKDPIGSTAVCWAACRGHTEIIQLLMTAGAEMTCLPARFDLMTPLQLAAKNKHADTVEYLLATEKVDVNAVDSFGWTALTWAAGHSRQRNGIKQILLDHGADPSFEKSRREVMSPPHFIVRNETGCQLVDITTWPSSFKIDWESLSQGKRMRDIPDVRSTLCLTQQMMAFEGWSYNRPSPHRDELPLDASLGG</sequence>
<dbReference type="OrthoDB" id="341259at2759"/>
<feature type="repeat" description="ANK" evidence="3">
    <location>
        <begin position="461"/>
        <end position="494"/>
    </location>
</feature>
<evidence type="ECO:0000256" key="1">
    <source>
        <dbReference type="ARBA" id="ARBA00022737"/>
    </source>
</evidence>
<dbReference type="InterPro" id="IPR002110">
    <property type="entry name" value="Ankyrin_rpt"/>
</dbReference>
<evidence type="ECO:0000313" key="5">
    <source>
        <dbReference type="EMBL" id="RLL94429.1"/>
    </source>
</evidence>
<dbReference type="CDD" id="cd09917">
    <property type="entry name" value="F-box_SF"/>
    <property type="match status" value="1"/>
</dbReference>
<dbReference type="EMBL" id="NIDN02000205">
    <property type="protein sequence ID" value="RLL94429.1"/>
    <property type="molecule type" value="Genomic_DNA"/>
</dbReference>
<organism evidence="5 6">
    <name type="scientific">Aspergillus turcosus</name>
    <dbReference type="NCBI Taxonomy" id="1245748"/>
    <lineage>
        <taxon>Eukaryota</taxon>
        <taxon>Fungi</taxon>
        <taxon>Dikarya</taxon>
        <taxon>Ascomycota</taxon>
        <taxon>Pezizomycotina</taxon>
        <taxon>Eurotiomycetes</taxon>
        <taxon>Eurotiomycetidae</taxon>
        <taxon>Eurotiales</taxon>
        <taxon>Aspergillaceae</taxon>
        <taxon>Aspergillus</taxon>
        <taxon>Aspergillus subgen. Fumigati</taxon>
    </lineage>
</organism>
<evidence type="ECO:0000256" key="2">
    <source>
        <dbReference type="ARBA" id="ARBA00023043"/>
    </source>
</evidence>
<evidence type="ECO:0000256" key="3">
    <source>
        <dbReference type="PROSITE-ProRule" id="PRU00023"/>
    </source>
</evidence>
<evidence type="ECO:0000313" key="6">
    <source>
        <dbReference type="Proteomes" id="UP000215289"/>
    </source>
</evidence>
<feature type="repeat" description="ANK" evidence="3">
    <location>
        <begin position="143"/>
        <end position="175"/>
    </location>
</feature>
<name>A0A229X1H3_9EURO</name>
<dbReference type="InterPro" id="IPR001810">
    <property type="entry name" value="F-box_dom"/>
</dbReference>
<dbReference type="SUPFAM" id="SSF48403">
    <property type="entry name" value="Ankyrin repeat"/>
    <property type="match status" value="2"/>
</dbReference>
<keyword evidence="6" id="KW-1185">Reference proteome</keyword>
<dbReference type="PANTHER" id="PTHR24123:SF33">
    <property type="entry name" value="PROTEIN HOS4"/>
    <property type="match status" value="1"/>
</dbReference>
<protein>
    <recommendedName>
        <fullName evidence="4">F-box domain-containing protein</fullName>
    </recommendedName>
</protein>
<feature type="domain" description="F-box" evidence="4">
    <location>
        <begin position="1"/>
        <end position="47"/>
    </location>
</feature>
<keyword evidence="1" id="KW-0677">Repeat</keyword>
<keyword evidence="2 3" id="KW-0040">ANK repeat</keyword>
<accession>A0A229X1H3</accession>
<dbReference type="PRINTS" id="PR01415">
    <property type="entry name" value="ANKYRIN"/>
</dbReference>